<dbReference type="FunFam" id="3.40.50.300:FF:000006">
    <property type="entry name" value="DNA-binding transcriptional regulator NtrC"/>
    <property type="match status" value="1"/>
</dbReference>
<evidence type="ECO:0000259" key="6">
    <source>
        <dbReference type="PROSITE" id="PS50045"/>
    </source>
</evidence>
<dbReference type="PANTHER" id="PTHR32071">
    <property type="entry name" value="TRANSCRIPTIONAL REGULATORY PROTEIN"/>
    <property type="match status" value="1"/>
</dbReference>
<dbReference type="SMART" id="SM00448">
    <property type="entry name" value="REC"/>
    <property type="match status" value="1"/>
</dbReference>
<keyword evidence="3" id="KW-0805">Transcription regulation</keyword>
<dbReference type="GO" id="GO:0043565">
    <property type="term" value="F:sequence-specific DNA binding"/>
    <property type="evidence" value="ECO:0007669"/>
    <property type="project" value="InterPro"/>
</dbReference>
<name>A0A1T4WZ88_9BACT</name>
<dbReference type="RefSeq" id="WP_078686073.1">
    <property type="nucleotide sequence ID" value="NZ_FUYA01000012.1"/>
</dbReference>
<feature type="modified residue" description="4-aspartylphosphate" evidence="5">
    <location>
        <position position="51"/>
    </location>
</feature>
<dbReference type="InterPro" id="IPR003593">
    <property type="entry name" value="AAA+_ATPase"/>
</dbReference>
<evidence type="ECO:0000259" key="7">
    <source>
        <dbReference type="PROSITE" id="PS50110"/>
    </source>
</evidence>
<dbReference type="EMBL" id="FUYA01000012">
    <property type="protein sequence ID" value="SKA82477.1"/>
    <property type="molecule type" value="Genomic_DNA"/>
</dbReference>
<dbReference type="PROSITE" id="PS50110">
    <property type="entry name" value="RESPONSE_REGULATORY"/>
    <property type="match status" value="1"/>
</dbReference>
<dbReference type="SUPFAM" id="SSF52172">
    <property type="entry name" value="CheY-like"/>
    <property type="match status" value="1"/>
</dbReference>
<dbReference type="Gene3D" id="3.40.50.300">
    <property type="entry name" value="P-loop containing nucleotide triphosphate hydrolases"/>
    <property type="match status" value="1"/>
</dbReference>
<evidence type="ECO:0000256" key="4">
    <source>
        <dbReference type="ARBA" id="ARBA00023163"/>
    </source>
</evidence>
<evidence type="ECO:0000313" key="8">
    <source>
        <dbReference type="EMBL" id="SKA82477.1"/>
    </source>
</evidence>
<keyword evidence="2" id="KW-0067">ATP-binding</keyword>
<dbReference type="Pfam" id="PF25601">
    <property type="entry name" value="AAA_lid_14"/>
    <property type="match status" value="1"/>
</dbReference>
<protein>
    <submittedName>
        <fullName evidence="8">DNA-binding transcriptional response regulator, NtrC family, contains REC, AAA-type ATPase, and a Fis-type DNA-binding domains</fullName>
    </submittedName>
</protein>
<dbReference type="InterPro" id="IPR025662">
    <property type="entry name" value="Sigma_54_int_dom_ATP-bd_1"/>
</dbReference>
<evidence type="ECO:0000313" key="9">
    <source>
        <dbReference type="Proteomes" id="UP000189733"/>
    </source>
</evidence>
<dbReference type="SMART" id="SM00382">
    <property type="entry name" value="AAA"/>
    <property type="match status" value="1"/>
</dbReference>
<dbReference type="GO" id="GO:0006355">
    <property type="term" value="P:regulation of DNA-templated transcription"/>
    <property type="evidence" value="ECO:0007669"/>
    <property type="project" value="InterPro"/>
</dbReference>
<dbReference type="CDD" id="cd00009">
    <property type="entry name" value="AAA"/>
    <property type="match status" value="1"/>
</dbReference>
<accession>A0A1T4WZ88</accession>
<feature type="domain" description="Sigma-54 factor interaction" evidence="6">
    <location>
        <begin position="167"/>
        <end position="394"/>
    </location>
</feature>
<dbReference type="InterPro" id="IPR002197">
    <property type="entry name" value="HTH_Fis"/>
</dbReference>
<feature type="domain" description="Response regulatory" evidence="7">
    <location>
        <begin position="2"/>
        <end position="118"/>
    </location>
</feature>
<dbReference type="Gene3D" id="1.10.8.60">
    <property type="match status" value="1"/>
</dbReference>
<keyword evidence="1" id="KW-0547">Nucleotide-binding</keyword>
<dbReference type="PROSITE" id="PS50045">
    <property type="entry name" value="SIGMA54_INTERACT_4"/>
    <property type="match status" value="1"/>
</dbReference>
<dbReference type="InterPro" id="IPR058031">
    <property type="entry name" value="AAA_lid_NorR"/>
</dbReference>
<dbReference type="CDD" id="cd00156">
    <property type="entry name" value="REC"/>
    <property type="match status" value="1"/>
</dbReference>
<dbReference type="Pfam" id="PF02954">
    <property type="entry name" value="HTH_8"/>
    <property type="match status" value="1"/>
</dbReference>
<dbReference type="InterPro" id="IPR001789">
    <property type="entry name" value="Sig_transdc_resp-reg_receiver"/>
</dbReference>
<evidence type="ECO:0000256" key="1">
    <source>
        <dbReference type="ARBA" id="ARBA00022741"/>
    </source>
</evidence>
<dbReference type="Gene3D" id="1.10.10.60">
    <property type="entry name" value="Homeodomain-like"/>
    <property type="match status" value="1"/>
</dbReference>
<dbReference type="Gene3D" id="3.40.50.2300">
    <property type="match status" value="1"/>
</dbReference>
<proteinExistence type="predicted"/>
<gene>
    <name evidence="8" type="ORF">SAMN02745702_02807</name>
</gene>
<dbReference type="PROSITE" id="PS00688">
    <property type="entry name" value="SIGMA54_INTERACT_3"/>
    <property type="match status" value="1"/>
</dbReference>
<keyword evidence="4" id="KW-0804">Transcription</keyword>
<evidence type="ECO:0000256" key="2">
    <source>
        <dbReference type="ARBA" id="ARBA00022840"/>
    </source>
</evidence>
<sequence length="470" mass="53513">MHILLVDDDAQGRSFLAEYLQLLGHLVTPADSVDSALRITEEHSFELVLSDIAMPEKSGIDLIYALQAKALEHRPDIVLYTGHVDLQLAIDALRAGAFDYMTKPIKLDELTSILERVAAHQNIRLSAPDHGHKHRHKSSFQRKEEHLQEVQDMFSRLAGVERIGIFSEKMWDVVHQAEQYHTDRSMPVLIQGETGVGKEIIAKIIHYGTEHSSLPFVDINCTAISPTLFESELFGYESGAFTGGVRQGKKGKLDMAMGGTLFLDEIAEIPVELQAKLLRVIEERQFYRVGGLRKNKTDIRIIAATNLDFEKRIQEGLFRKDLYYRLKVGHITIPPLRERQEDIAGLALLFLRKFSKKRGKQFESIHPQAEKRLVSYHWPGNVRELKNLMEWVSFMHDGTELLEKHFVKQLSPQKPCFSTPEKKRVERKRPVSNADILAALEECGGNKTKASQLLGIALRTLYYRLDKMAS</sequence>
<organism evidence="8 9">
    <name type="scientific">Desulfobaculum bizertense DSM 18034</name>
    <dbReference type="NCBI Taxonomy" id="1121442"/>
    <lineage>
        <taxon>Bacteria</taxon>
        <taxon>Pseudomonadati</taxon>
        <taxon>Thermodesulfobacteriota</taxon>
        <taxon>Desulfovibrionia</taxon>
        <taxon>Desulfovibrionales</taxon>
        <taxon>Desulfovibrionaceae</taxon>
        <taxon>Desulfobaculum</taxon>
    </lineage>
</organism>
<keyword evidence="5" id="KW-0597">Phosphoprotein</keyword>
<evidence type="ECO:0000256" key="3">
    <source>
        <dbReference type="ARBA" id="ARBA00023015"/>
    </source>
</evidence>
<dbReference type="GO" id="GO:0000160">
    <property type="term" value="P:phosphorelay signal transduction system"/>
    <property type="evidence" value="ECO:0007669"/>
    <property type="project" value="InterPro"/>
</dbReference>
<dbReference type="Pfam" id="PF00158">
    <property type="entry name" value="Sigma54_activat"/>
    <property type="match status" value="1"/>
</dbReference>
<dbReference type="SUPFAM" id="SSF52540">
    <property type="entry name" value="P-loop containing nucleoside triphosphate hydrolases"/>
    <property type="match status" value="1"/>
</dbReference>
<evidence type="ECO:0000256" key="5">
    <source>
        <dbReference type="PROSITE-ProRule" id="PRU00169"/>
    </source>
</evidence>
<dbReference type="InterPro" id="IPR009057">
    <property type="entry name" value="Homeodomain-like_sf"/>
</dbReference>
<keyword evidence="9" id="KW-1185">Reference proteome</keyword>
<dbReference type="OrthoDB" id="9763792at2"/>
<dbReference type="GO" id="GO:0005524">
    <property type="term" value="F:ATP binding"/>
    <property type="evidence" value="ECO:0007669"/>
    <property type="project" value="UniProtKB-KW"/>
</dbReference>
<dbReference type="InterPro" id="IPR002078">
    <property type="entry name" value="Sigma_54_int"/>
</dbReference>
<dbReference type="InterPro" id="IPR027417">
    <property type="entry name" value="P-loop_NTPase"/>
</dbReference>
<dbReference type="PRINTS" id="PR01590">
    <property type="entry name" value="HTHFIS"/>
</dbReference>
<dbReference type="Proteomes" id="UP000189733">
    <property type="component" value="Unassembled WGS sequence"/>
</dbReference>
<dbReference type="STRING" id="1121442.SAMN02745702_02807"/>
<dbReference type="InterPro" id="IPR011006">
    <property type="entry name" value="CheY-like_superfamily"/>
</dbReference>
<dbReference type="AlphaFoldDB" id="A0A1T4WZ88"/>
<keyword evidence="8" id="KW-0238">DNA-binding</keyword>
<reference evidence="8 9" key="1">
    <citation type="submission" date="2017-02" db="EMBL/GenBank/DDBJ databases">
        <authorList>
            <person name="Peterson S.W."/>
        </authorList>
    </citation>
    <scope>NUCLEOTIDE SEQUENCE [LARGE SCALE GENOMIC DNA]</scope>
    <source>
        <strain evidence="8 9">DSM 18034</strain>
    </source>
</reference>
<dbReference type="Pfam" id="PF00072">
    <property type="entry name" value="Response_reg"/>
    <property type="match status" value="1"/>
</dbReference>
<dbReference type="InterPro" id="IPR025944">
    <property type="entry name" value="Sigma_54_int_dom_CS"/>
</dbReference>
<dbReference type="SUPFAM" id="SSF46689">
    <property type="entry name" value="Homeodomain-like"/>
    <property type="match status" value="1"/>
</dbReference>
<dbReference type="PROSITE" id="PS00675">
    <property type="entry name" value="SIGMA54_INTERACT_1"/>
    <property type="match status" value="1"/>
</dbReference>